<evidence type="ECO:0000313" key="3">
    <source>
        <dbReference type="Proteomes" id="UP000887116"/>
    </source>
</evidence>
<feature type="compositionally biased region" description="Low complexity" evidence="1">
    <location>
        <begin position="1"/>
        <end position="18"/>
    </location>
</feature>
<comment type="caution">
    <text evidence="2">The sequence shown here is derived from an EMBL/GenBank/DDBJ whole genome shotgun (WGS) entry which is preliminary data.</text>
</comment>
<sequence length="120" mass="13325">MSNRSESSTTSSDPSMPNGSESLIFPSSTNPPARHVKGFDKRTSHPFTFSLSRVWRFLPLLWRKMLNLVSFVAHSNELYSKALHATLEIVVADVRTKSSVVVTVDLSGIPFTLKDFQANA</sequence>
<feature type="compositionally biased region" description="Polar residues" evidence="1">
    <location>
        <begin position="19"/>
        <end position="31"/>
    </location>
</feature>
<feature type="region of interest" description="Disordered" evidence="1">
    <location>
        <begin position="1"/>
        <end position="40"/>
    </location>
</feature>
<dbReference type="EMBL" id="BMAO01038672">
    <property type="protein sequence ID" value="GFR26234.1"/>
    <property type="molecule type" value="Genomic_DNA"/>
</dbReference>
<evidence type="ECO:0000313" key="2">
    <source>
        <dbReference type="EMBL" id="GFR26234.1"/>
    </source>
</evidence>
<reference evidence="2" key="1">
    <citation type="submission" date="2020-07" db="EMBL/GenBank/DDBJ databases">
        <title>Multicomponent nature underlies the extraordinary mechanical properties of spider dragline silk.</title>
        <authorList>
            <person name="Kono N."/>
            <person name="Nakamura H."/>
            <person name="Mori M."/>
            <person name="Yoshida Y."/>
            <person name="Ohtoshi R."/>
            <person name="Malay A.D."/>
            <person name="Moran D.A.P."/>
            <person name="Tomita M."/>
            <person name="Numata K."/>
            <person name="Arakawa K."/>
        </authorList>
    </citation>
    <scope>NUCLEOTIDE SEQUENCE</scope>
</reference>
<accession>A0A8X6HM44</accession>
<keyword evidence="3" id="KW-1185">Reference proteome</keyword>
<organism evidence="2 3">
    <name type="scientific">Trichonephila clavata</name>
    <name type="common">Joro spider</name>
    <name type="synonym">Nephila clavata</name>
    <dbReference type="NCBI Taxonomy" id="2740835"/>
    <lineage>
        <taxon>Eukaryota</taxon>
        <taxon>Metazoa</taxon>
        <taxon>Ecdysozoa</taxon>
        <taxon>Arthropoda</taxon>
        <taxon>Chelicerata</taxon>
        <taxon>Arachnida</taxon>
        <taxon>Araneae</taxon>
        <taxon>Araneomorphae</taxon>
        <taxon>Entelegynae</taxon>
        <taxon>Araneoidea</taxon>
        <taxon>Nephilidae</taxon>
        <taxon>Trichonephila</taxon>
    </lineage>
</organism>
<proteinExistence type="predicted"/>
<dbReference type="Proteomes" id="UP000887116">
    <property type="component" value="Unassembled WGS sequence"/>
</dbReference>
<protein>
    <submittedName>
        <fullName evidence="2">Uncharacterized protein</fullName>
    </submittedName>
</protein>
<gene>
    <name evidence="2" type="ORF">TNCT_399051</name>
</gene>
<dbReference type="AlphaFoldDB" id="A0A8X6HM44"/>
<evidence type="ECO:0000256" key="1">
    <source>
        <dbReference type="SAM" id="MobiDB-lite"/>
    </source>
</evidence>
<name>A0A8X6HM44_TRICU</name>